<dbReference type="Proteomes" id="UP000807342">
    <property type="component" value="Unassembled WGS sequence"/>
</dbReference>
<feature type="region of interest" description="Disordered" evidence="1">
    <location>
        <begin position="311"/>
        <end position="351"/>
    </location>
</feature>
<dbReference type="OrthoDB" id="3356102at2759"/>
<accession>A0A9P5X529</accession>
<gene>
    <name evidence="3" type="ORF">P691DRAFT_807022</name>
</gene>
<protein>
    <submittedName>
        <fullName evidence="3">Uncharacterized protein</fullName>
    </submittedName>
</protein>
<feature type="chain" id="PRO_5040511746" evidence="2">
    <location>
        <begin position="20"/>
        <end position="379"/>
    </location>
</feature>
<name>A0A9P5X529_9AGAR</name>
<evidence type="ECO:0000313" key="4">
    <source>
        <dbReference type="Proteomes" id="UP000807342"/>
    </source>
</evidence>
<feature type="signal peptide" evidence="2">
    <location>
        <begin position="1"/>
        <end position="19"/>
    </location>
</feature>
<evidence type="ECO:0000256" key="1">
    <source>
        <dbReference type="SAM" id="MobiDB-lite"/>
    </source>
</evidence>
<dbReference type="EMBL" id="MU151359">
    <property type="protein sequence ID" value="KAF9444643.1"/>
    <property type="molecule type" value="Genomic_DNA"/>
</dbReference>
<dbReference type="PROSITE" id="PS51257">
    <property type="entry name" value="PROKAR_LIPOPROTEIN"/>
    <property type="match status" value="1"/>
</dbReference>
<keyword evidence="2" id="KW-0732">Signal</keyword>
<keyword evidence="4" id="KW-1185">Reference proteome</keyword>
<evidence type="ECO:0000313" key="3">
    <source>
        <dbReference type="EMBL" id="KAF9444643.1"/>
    </source>
</evidence>
<reference evidence="3" key="1">
    <citation type="submission" date="2020-11" db="EMBL/GenBank/DDBJ databases">
        <authorList>
            <consortium name="DOE Joint Genome Institute"/>
            <person name="Ahrendt S."/>
            <person name="Riley R."/>
            <person name="Andreopoulos W."/>
            <person name="Labutti K."/>
            <person name="Pangilinan J."/>
            <person name="Ruiz-Duenas F.J."/>
            <person name="Barrasa J.M."/>
            <person name="Sanchez-Garcia M."/>
            <person name="Camarero S."/>
            <person name="Miyauchi S."/>
            <person name="Serrano A."/>
            <person name="Linde D."/>
            <person name="Babiker R."/>
            <person name="Drula E."/>
            <person name="Ayuso-Fernandez I."/>
            <person name="Pacheco R."/>
            <person name="Padilla G."/>
            <person name="Ferreira P."/>
            <person name="Barriuso J."/>
            <person name="Kellner H."/>
            <person name="Castanera R."/>
            <person name="Alfaro M."/>
            <person name="Ramirez L."/>
            <person name="Pisabarro A.G."/>
            <person name="Kuo A."/>
            <person name="Tritt A."/>
            <person name="Lipzen A."/>
            <person name="He G."/>
            <person name="Yan M."/>
            <person name="Ng V."/>
            <person name="Cullen D."/>
            <person name="Martin F."/>
            <person name="Rosso M.-N."/>
            <person name="Henrissat B."/>
            <person name="Hibbett D."/>
            <person name="Martinez A.T."/>
            <person name="Grigoriev I.V."/>
        </authorList>
    </citation>
    <scope>NUCLEOTIDE SEQUENCE</scope>
    <source>
        <strain evidence="3">MF-IS2</strain>
    </source>
</reference>
<organism evidence="3 4">
    <name type="scientific">Macrolepiota fuliginosa MF-IS2</name>
    <dbReference type="NCBI Taxonomy" id="1400762"/>
    <lineage>
        <taxon>Eukaryota</taxon>
        <taxon>Fungi</taxon>
        <taxon>Dikarya</taxon>
        <taxon>Basidiomycota</taxon>
        <taxon>Agaricomycotina</taxon>
        <taxon>Agaricomycetes</taxon>
        <taxon>Agaricomycetidae</taxon>
        <taxon>Agaricales</taxon>
        <taxon>Agaricineae</taxon>
        <taxon>Agaricaceae</taxon>
        <taxon>Macrolepiota</taxon>
    </lineage>
</organism>
<dbReference type="InterPro" id="IPR011043">
    <property type="entry name" value="Gal_Oxase/kelch_b-propeller"/>
</dbReference>
<sequence length="379" mass="39756">MLRSLAVVSLLSLSSVASAASSCVAFDVQWNLLAFNFGGKDFNAGTQDAWTQGTPTDITTAQGRPPFDGSNVSCYLSQFTNAVYLLGADSSNPAAVYIYDATAKSWSTQSVDAGKFDPTNFGAILDHDTNVFYAYSKGELFSLDMELLKASNGSTKQWNDVQQVPWDTSSYQPTMALAQNHVHFLGVPGVPAGSAKIFVIHFSFMQPDPQSYGNFPSTHGQTASFFQDTGVQTKFAFIPDDGSATYVIDVTTNTTETLKAPSNKDSKATYFASTTALVQLSSSGSVSYLAYDQGAPDKNTAASWVSVSKLPTATTNTPTTGSGSSVAPSGTSSAQGGSSSSTSSNSGGTKNNGAEYPVIPSVARWVWSAAVLLVGAALF</sequence>
<dbReference type="SUPFAM" id="SSF50965">
    <property type="entry name" value="Galactose oxidase, central domain"/>
    <property type="match status" value="1"/>
</dbReference>
<evidence type="ECO:0000256" key="2">
    <source>
        <dbReference type="SAM" id="SignalP"/>
    </source>
</evidence>
<proteinExistence type="predicted"/>
<dbReference type="AlphaFoldDB" id="A0A9P5X529"/>
<comment type="caution">
    <text evidence="3">The sequence shown here is derived from an EMBL/GenBank/DDBJ whole genome shotgun (WGS) entry which is preliminary data.</text>
</comment>